<keyword evidence="1" id="KW-0812">Transmembrane</keyword>
<keyword evidence="1" id="KW-0472">Membrane</keyword>
<comment type="caution">
    <text evidence="2">The sequence shown here is derived from an EMBL/GenBank/DDBJ whole genome shotgun (WGS) entry which is preliminary data.</text>
</comment>
<name>A0ABV7A3J2_9BACI</name>
<dbReference type="InterPro" id="IPR049746">
    <property type="entry name" value="TcpD-like_C"/>
</dbReference>
<accession>A0ABV7A3J2</accession>
<keyword evidence="1" id="KW-1133">Transmembrane helix</keyword>
<reference evidence="3" key="1">
    <citation type="journal article" date="2019" name="Int. J. Syst. Evol. Microbiol.">
        <title>The Global Catalogue of Microorganisms (GCM) 10K type strain sequencing project: providing services to taxonomists for standard genome sequencing and annotation.</title>
        <authorList>
            <consortium name="The Broad Institute Genomics Platform"/>
            <consortium name="The Broad Institute Genome Sequencing Center for Infectious Disease"/>
            <person name="Wu L."/>
            <person name="Ma J."/>
        </authorList>
    </citation>
    <scope>NUCLEOTIDE SEQUENCE [LARGE SCALE GENOMIC DNA]</scope>
    <source>
        <strain evidence="3">KCTC 13193</strain>
    </source>
</reference>
<dbReference type="RefSeq" id="WP_390274425.1">
    <property type="nucleotide sequence ID" value="NZ_JBHRRZ010000008.1"/>
</dbReference>
<evidence type="ECO:0000313" key="3">
    <source>
        <dbReference type="Proteomes" id="UP001595387"/>
    </source>
</evidence>
<feature type="transmembrane region" description="Helical" evidence="1">
    <location>
        <begin position="6"/>
        <end position="28"/>
    </location>
</feature>
<evidence type="ECO:0000256" key="1">
    <source>
        <dbReference type="SAM" id="Phobius"/>
    </source>
</evidence>
<sequence length="74" mass="8108">MSLESLFNWFTGELQYVLFFVILVLLLVAVAKRAWIFAVGVLIAGAFIGIFVLNPSSILALSEWFSDKLNIGGG</sequence>
<dbReference type="NCBIfam" id="NF040686">
    <property type="entry name" value="TcpD_dom"/>
    <property type="match status" value="1"/>
</dbReference>
<feature type="transmembrane region" description="Helical" evidence="1">
    <location>
        <begin position="35"/>
        <end position="53"/>
    </location>
</feature>
<protein>
    <submittedName>
        <fullName evidence="2">TcpD family membrane protein</fullName>
    </submittedName>
</protein>
<evidence type="ECO:0000313" key="2">
    <source>
        <dbReference type="EMBL" id="MFC2947574.1"/>
    </source>
</evidence>
<keyword evidence="3" id="KW-1185">Reference proteome</keyword>
<organism evidence="2 3">
    <name type="scientific">Virgibacillus sediminis</name>
    <dbReference type="NCBI Taxonomy" id="202260"/>
    <lineage>
        <taxon>Bacteria</taxon>
        <taxon>Bacillati</taxon>
        <taxon>Bacillota</taxon>
        <taxon>Bacilli</taxon>
        <taxon>Bacillales</taxon>
        <taxon>Bacillaceae</taxon>
        <taxon>Virgibacillus</taxon>
    </lineage>
</organism>
<dbReference type="EMBL" id="JBHRRZ010000008">
    <property type="protein sequence ID" value="MFC2947574.1"/>
    <property type="molecule type" value="Genomic_DNA"/>
</dbReference>
<gene>
    <name evidence="2" type="ORF">ACFODW_04310</name>
</gene>
<dbReference type="Proteomes" id="UP001595387">
    <property type="component" value="Unassembled WGS sequence"/>
</dbReference>
<proteinExistence type="predicted"/>